<evidence type="ECO:0000256" key="1">
    <source>
        <dbReference type="ARBA" id="ARBA00022676"/>
    </source>
</evidence>
<feature type="region of interest" description="Disordered" evidence="3">
    <location>
        <begin position="217"/>
        <end position="236"/>
    </location>
</feature>
<evidence type="ECO:0000256" key="2">
    <source>
        <dbReference type="ARBA" id="ARBA00022679"/>
    </source>
</evidence>
<dbReference type="GO" id="GO:0016757">
    <property type="term" value="F:glycosyltransferase activity"/>
    <property type="evidence" value="ECO:0007669"/>
    <property type="project" value="UniProtKB-KW"/>
</dbReference>
<dbReference type="PANTHER" id="PTHR46039">
    <property type="entry name" value="SUCROSE-PHOSPHATE SYNTHASE 3-RELATED"/>
    <property type="match status" value="1"/>
</dbReference>
<evidence type="ECO:0000259" key="4">
    <source>
        <dbReference type="Pfam" id="PF00171"/>
    </source>
</evidence>
<dbReference type="PANTHER" id="PTHR46039:SF7">
    <property type="entry name" value="SUCROSE-PHOSPHATE SYNTHASE 2-RELATED"/>
    <property type="match status" value="1"/>
</dbReference>
<dbReference type="OrthoDB" id="1705562at2759"/>
<dbReference type="InterPro" id="IPR016161">
    <property type="entry name" value="Ald_DH/histidinol_DH"/>
</dbReference>
<keyword evidence="2" id="KW-0808">Transferase</keyword>
<accession>A0A7J7LT35</accession>
<dbReference type="SUPFAM" id="SSF53756">
    <property type="entry name" value="UDP-Glycosyltransferase/glycogen phosphorylase"/>
    <property type="match status" value="2"/>
</dbReference>
<dbReference type="GO" id="GO:0016491">
    <property type="term" value="F:oxidoreductase activity"/>
    <property type="evidence" value="ECO:0007669"/>
    <property type="project" value="InterPro"/>
</dbReference>
<dbReference type="EMBL" id="JACGCM010002027">
    <property type="protein sequence ID" value="KAF6145826.1"/>
    <property type="molecule type" value="Genomic_DNA"/>
</dbReference>
<name>A0A7J7LT35_9MAGN</name>
<dbReference type="InterPro" id="IPR016162">
    <property type="entry name" value="Ald_DH_N"/>
</dbReference>
<dbReference type="Pfam" id="PF00171">
    <property type="entry name" value="Aldedh"/>
    <property type="match status" value="1"/>
</dbReference>
<dbReference type="Proteomes" id="UP000541444">
    <property type="component" value="Unassembled WGS sequence"/>
</dbReference>
<reference evidence="5 6" key="1">
    <citation type="journal article" date="2020" name="IScience">
        <title>Genome Sequencing of the Endangered Kingdonia uniflora (Circaeasteraceae, Ranunculales) Reveals Potential Mechanisms of Evolutionary Specialization.</title>
        <authorList>
            <person name="Sun Y."/>
            <person name="Deng T."/>
            <person name="Zhang A."/>
            <person name="Moore M.J."/>
            <person name="Landis J.B."/>
            <person name="Lin N."/>
            <person name="Zhang H."/>
            <person name="Zhang X."/>
            <person name="Huang J."/>
            <person name="Zhang X."/>
            <person name="Sun H."/>
            <person name="Wang H."/>
        </authorList>
    </citation>
    <scope>NUCLEOTIDE SEQUENCE [LARGE SCALE GENOMIC DNA]</scope>
    <source>
        <strain evidence="5">TB1705</strain>
        <tissue evidence="5">Leaf</tissue>
    </source>
</reference>
<dbReference type="SUPFAM" id="SSF53720">
    <property type="entry name" value="ALDH-like"/>
    <property type="match status" value="1"/>
</dbReference>
<dbReference type="InterPro" id="IPR015590">
    <property type="entry name" value="Aldehyde_DH_dom"/>
</dbReference>
<gene>
    <name evidence="5" type="ORF">GIB67_028821</name>
</gene>
<organism evidence="5 6">
    <name type="scientific">Kingdonia uniflora</name>
    <dbReference type="NCBI Taxonomy" id="39325"/>
    <lineage>
        <taxon>Eukaryota</taxon>
        <taxon>Viridiplantae</taxon>
        <taxon>Streptophyta</taxon>
        <taxon>Embryophyta</taxon>
        <taxon>Tracheophyta</taxon>
        <taxon>Spermatophyta</taxon>
        <taxon>Magnoliopsida</taxon>
        <taxon>Ranunculales</taxon>
        <taxon>Circaeasteraceae</taxon>
        <taxon>Kingdonia</taxon>
    </lineage>
</organism>
<evidence type="ECO:0000313" key="5">
    <source>
        <dbReference type="EMBL" id="KAF6145826.1"/>
    </source>
</evidence>
<sequence>MLQIMRFFTNLRKPMILALARPNPKKNLITLVKAFRECRPLRELANLVSLLSTLIMGNREGIDEMSNTNSSVLVSILKIIDKYDLFGQVAYPKHHKQSDVPDIYRLAAKTKDLREFEEGQKGCELKYWLEVNRLQLTVYLWLPQKMGGPVDIHRVLDNGLLVDPHDQQGISAALLKLVDKQLWAKYRQHGLKNIHLFSWPEHCKIYLSRIASCRTRHPRQRSDDGFDNSDSDSPGDSLRDIQGISLNLKLSMDSGSGSLDNALDSEENAVRGKIEKAALNLGIIPPIKELRKSMRIQAFRCYCQNGTKLRAIPVLASPAQALCCIPLFWITFQMEIAKPFWIFSFRRKCQGPEHELAYTGSMATEKVVLELTCKINQKPVTLELGRKFPFIVREDADIDKAVGILRFVL</sequence>
<feature type="domain" description="Aldehyde dehydrogenase" evidence="4">
    <location>
        <begin position="357"/>
        <end position="402"/>
    </location>
</feature>
<evidence type="ECO:0000256" key="3">
    <source>
        <dbReference type="SAM" id="MobiDB-lite"/>
    </source>
</evidence>
<comment type="caution">
    <text evidence="5">The sequence shown here is derived from an EMBL/GenBank/DDBJ whole genome shotgun (WGS) entry which is preliminary data.</text>
</comment>
<evidence type="ECO:0000313" key="6">
    <source>
        <dbReference type="Proteomes" id="UP000541444"/>
    </source>
</evidence>
<dbReference type="InterPro" id="IPR044161">
    <property type="entry name" value="SPS"/>
</dbReference>
<keyword evidence="6" id="KW-1185">Reference proteome</keyword>
<protein>
    <recommendedName>
        <fullName evidence="4">Aldehyde dehydrogenase domain-containing protein</fullName>
    </recommendedName>
</protein>
<dbReference type="AlphaFoldDB" id="A0A7J7LT35"/>
<keyword evidence="1" id="KW-0328">Glycosyltransferase</keyword>
<dbReference type="Gene3D" id="3.40.50.2000">
    <property type="entry name" value="Glycogen Phosphorylase B"/>
    <property type="match status" value="1"/>
</dbReference>
<dbReference type="Gene3D" id="3.40.605.10">
    <property type="entry name" value="Aldehyde Dehydrogenase, Chain A, domain 1"/>
    <property type="match status" value="1"/>
</dbReference>
<proteinExistence type="predicted"/>